<dbReference type="InterPro" id="IPR009731">
    <property type="entry name" value="P-like"/>
</dbReference>
<protein>
    <submittedName>
        <fullName evidence="2">Replication protein P</fullName>
    </submittedName>
</protein>
<feature type="region of interest" description="Disordered" evidence="1">
    <location>
        <begin position="1"/>
        <end position="27"/>
    </location>
</feature>
<evidence type="ECO:0000313" key="2">
    <source>
        <dbReference type="EMBL" id="MFB9887521.1"/>
    </source>
</evidence>
<evidence type="ECO:0000313" key="3">
    <source>
        <dbReference type="Proteomes" id="UP001589628"/>
    </source>
</evidence>
<proteinExistence type="predicted"/>
<dbReference type="Proteomes" id="UP001589628">
    <property type="component" value="Unassembled WGS sequence"/>
</dbReference>
<reference evidence="2 3" key="1">
    <citation type="submission" date="2024-09" db="EMBL/GenBank/DDBJ databases">
        <authorList>
            <person name="Sun Q."/>
            <person name="Mori K."/>
        </authorList>
    </citation>
    <scope>NUCLEOTIDE SEQUENCE [LARGE SCALE GENOMIC DNA]</scope>
    <source>
        <strain evidence="2 3">ATCC 51285</strain>
    </source>
</reference>
<evidence type="ECO:0000256" key="1">
    <source>
        <dbReference type="SAM" id="MobiDB-lite"/>
    </source>
</evidence>
<keyword evidence="3" id="KW-1185">Reference proteome</keyword>
<dbReference type="Pfam" id="PF06992">
    <property type="entry name" value="Phage_lambda_P"/>
    <property type="match status" value="1"/>
</dbReference>
<accession>A0ABV5ZH78</accession>
<organism evidence="2 3">
    <name type="scientific">Balneatrix alpica</name>
    <dbReference type="NCBI Taxonomy" id="75684"/>
    <lineage>
        <taxon>Bacteria</taxon>
        <taxon>Pseudomonadati</taxon>
        <taxon>Pseudomonadota</taxon>
        <taxon>Gammaproteobacteria</taxon>
        <taxon>Oceanospirillales</taxon>
        <taxon>Balneatrichaceae</taxon>
        <taxon>Balneatrix</taxon>
    </lineage>
</organism>
<gene>
    <name evidence="2" type="ORF">ACFFLH_13960</name>
</gene>
<comment type="caution">
    <text evidence="2">The sequence shown here is derived from an EMBL/GenBank/DDBJ whole genome shotgun (WGS) entry which is preliminary data.</text>
</comment>
<name>A0ABV5ZH78_9GAMM</name>
<dbReference type="RefSeq" id="WP_245593668.1">
    <property type="nucleotide sequence ID" value="NZ_JBHLZN010000005.1"/>
</dbReference>
<dbReference type="EMBL" id="JBHLZN010000005">
    <property type="protein sequence ID" value="MFB9887521.1"/>
    <property type="molecule type" value="Genomic_DNA"/>
</dbReference>
<sequence length="262" mass="30193">MSRSDVSSTTSTTSTGEQGIAPAQAESRQAALDPELKRLVNLVFARFAAIYGHKFESMFSGQQSVALAKREWALSLRGIAEAELVAAIDRCKERLNWMPTIAEFLAIVQELRGQVLPEVQQAYLEACEYADHPREHQWSHPLVYHAGRASDWYRLRREDARAMFKIFSQHYQHLSERWHQGERFQVPAPLQLPDKTPDHRFAFIENWGKQQGLAPEQAHTLLFYLSKQPGSPIYQQLYRRAEQLLQQWQRTDIILPTKVPAV</sequence>